<keyword evidence="2" id="KW-1185">Reference proteome</keyword>
<reference evidence="1 2" key="1">
    <citation type="journal article" date="2018" name="Mol. Plant">
        <title>The genome of Artemisia annua provides insight into the evolution of Asteraceae family and artemisinin biosynthesis.</title>
        <authorList>
            <person name="Shen Q."/>
            <person name="Zhang L."/>
            <person name="Liao Z."/>
            <person name="Wang S."/>
            <person name="Yan T."/>
            <person name="Shi P."/>
            <person name="Liu M."/>
            <person name="Fu X."/>
            <person name="Pan Q."/>
            <person name="Wang Y."/>
            <person name="Lv Z."/>
            <person name="Lu X."/>
            <person name="Zhang F."/>
            <person name="Jiang W."/>
            <person name="Ma Y."/>
            <person name="Chen M."/>
            <person name="Hao X."/>
            <person name="Li L."/>
            <person name="Tang Y."/>
            <person name="Lv G."/>
            <person name="Zhou Y."/>
            <person name="Sun X."/>
            <person name="Brodelius P.E."/>
            <person name="Rose J.K.C."/>
            <person name="Tang K."/>
        </authorList>
    </citation>
    <scope>NUCLEOTIDE SEQUENCE [LARGE SCALE GENOMIC DNA]</scope>
    <source>
        <strain evidence="2">cv. Huhao1</strain>
        <tissue evidence="1">Leaf</tissue>
    </source>
</reference>
<dbReference type="EMBL" id="PKPP01008108">
    <property type="protein sequence ID" value="PWA51574.1"/>
    <property type="molecule type" value="Genomic_DNA"/>
</dbReference>
<comment type="caution">
    <text evidence="1">The sequence shown here is derived from an EMBL/GenBank/DDBJ whole genome shotgun (WGS) entry which is preliminary data.</text>
</comment>
<organism evidence="1 2">
    <name type="scientific">Artemisia annua</name>
    <name type="common">Sweet wormwood</name>
    <dbReference type="NCBI Taxonomy" id="35608"/>
    <lineage>
        <taxon>Eukaryota</taxon>
        <taxon>Viridiplantae</taxon>
        <taxon>Streptophyta</taxon>
        <taxon>Embryophyta</taxon>
        <taxon>Tracheophyta</taxon>
        <taxon>Spermatophyta</taxon>
        <taxon>Magnoliopsida</taxon>
        <taxon>eudicotyledons</taxon>
        <taxon>Gunneridae</taxon>
        <taxon>Pentapetalae</taxon>
        <taxon>asterids</taxon>
        <taxon>campanulids</taxon>
        <taxon>Asterales</taxon>
        <taxon>Asteraceae</taxon>
        <taxon>Asteroideae</taxon>
        <taxon>Anthemideae</taxon>
        <taxon>Artemisiinae</taxon>
        <taxon>Artemisia</taxon>
    </lineage>
</organism>
<name>A0A2U1LRG2_ARTAN</name>
<gene>
    <name evidence="1" type="ORF">CTI12_AA462040</name>
</gene>
<dbReference type="Proteomes" id="UP000245207">
    <property type="component" value="Unassembled WGS sequence"/>
</dbReference>
<evidence type="ECO:0000313" key="1">
    <source>
        <dbReference type="EMBL" id="PWA51574.1"/>
    </source>
</evidence>
<evidence type="ECO:0000313" key="2">
    <source>
        <dbReference type="Proteomes" id="UP000245207"/>
    </source>
</evidence>
<proteinExistence type="predicted"/>
<accession>A0A2U1LRG2</accession>
<sequence>MTTIDQTFRLMNAKAIYPKYNEKVYSAETGECSKNIPPEEADQHFKINCTDLGKRPKGRDYSSNEWITKRFGTTNIEKKTRLKAFVEWMIDSYSDKSDESEEYDDPFGRSFERFKLEFEREVLQLLDEYELKIGVKGYMLQDIWEKCERTFKKGRKFWHEVELEAMEVHECQLEGRRYDPPDIQVETFKVRKYTMDGV</sequence>
<dbReference type="AlphaFoldDB" id="A0A2U1LRG2"/>
<protein>
    <submittedName>
        <fullName evidence="1">Uncharacterized protein</fullName>
    </submittedName>
</protein>